<feature type="chain" id="PRO_5046910270" evidence="1">
    <location>
        <begin position="23"/>
        <end position="142"/>
    </location>
</feature>
<organism evidence="2 3">
    <name type="scientific">Chryseomicrobium palamuruense</name>
    <dbReference type="NCBI Taxonomy" id="682973"/>
    <lineage>
        <taxon>Bacteria</taxon>
        <taxon>Bacillati</taxon>
        <taxon>Bacillota</taxon>
        <taxon>Bacilli</taxon>
        <taxon>Bacillales</taxon>
        <taxon>Caryophanaceae</taxon>
        <taxon>Chryseomicrobium</taxon>
    </lineage>
</organism>
<dbReference type="Proteomes" id="UP001595733">
    <property type="component" value="Unassembled WGS sequence"/>
</dbReference>
<dbReference type="EMBL" id="JBHSEF010000022">
    <property type="protein sequence ID" value="MFC4355243.1"/>
    <property type="molecule type" value="Genomic_DNA"/>
</dbReference>
<protein>
    <submittedName>
        <fullName evidence="2">Uncharacterized protein</fullName>
    </submittedName>
</protein>
<evidence type="ECO:0000313" key="3">
    <source>
        <dbReference type="Proteomes" id="UP001595733"/>
    </source>
</evidence>
<name>A0ABV8UXS6_9BACL</name>
<keyword evidence="3" id="KW-1185">Reference proteome</keyword>
<evidence type="ECO:0000313" key="2">
    <source>
        <dbReference type="EMBL" id="MFC4355243.1"/>
    </source>
</evidence>
<proteinExistence type="predicted"/>
<keyword evidence="1" id="KW-0732">Signal</keyword>
<accession>A0ABV8UXS6</accession>
<dbReference type="RefSeq" id="WP_378141651.1">
    <property type="nucleotide sequence ID" value="NZ_JBHSEF010000022.1"/>
</dbReference>
<gene>
    <name evidence="2" type="ORF">ACFO0S_09315</name>
</gene>
<reference evidence="3" key="1">
    <citation type="journal article" date="2019" name="Int. J. Syst. Evol. Microbiol.">
        <title>The Global Catalogue of Microorganisms (GCM) 10K type strain sequencing project: providing services to taxonomists for standard genome sequencing and annotation.</title>
        <authorList>
            <consortium name="The Broad Institute Genomics Platform"/>
            <consortium name="The Broad Institute Genome Sequencing Center for Infectious Disease"/>
            <person name="Wu L."/>
            <person name="Ma J."/>
        </authorList>
    </citation>
    <scope>NUCLEOTIDE SEQUENCE [LARGE SCALE GENOMIC DNA]</scope>
    <source>
        <strain evidence="3">CCUG 50353</strain>
    </source>
</reference>
<feature type="signal peptide" evidence="1">
    <location>
        <begin position="1"/>
        <end position="22"/>
    </location>
</feature>
<evidence type="ECO:0000256" key="1">
    <source>
        <dbReference type="SAM" id="SignalP"/>
    </source>
</evidence>
<sequence length="142" mass="16124">MIKKLVVSFTLATVVFAGPAAASLDSSVYFQNWYKGQWSQSKDEVSKEVFAHSITVGLSWLSWLDEMDQTIVSRLNVTGLINSTSNEMQDYADAQAIRLEEAKRSLHMNELDAFEAERKQNLPGEMESELEEYFKSEFLNGE</sequence>
<comment type="caution">
    <text evidence="2">The sequence shown here is derived from an EMBL/GenBank/DDBJ whole genome shotgun (WGS) entry which is preliminary data.</text>
</comment>